<dbReference type="SUPFAM" id="SSF53474">
    <property type="entry name" value="alpha/beta-Hydrolases"/>
    <property type="match status" value="1"/>
</dbReference>
<sequence>MAKALHYFRLLPIVKGWPEEAWMGEGLFRLLLSTLIAVACAEWMAIFGGAYARAKMPKQDYKADFGSTEYIFEGTSPYALPDSGFDVIPYNCPLPGPMNLQTLMIGVFYTFYGVRCFTRRDGRLIVARIMHMFAVIYMLRWCTVGVTHLPNPNPACQLTDRLGSANTWLDAVKYVAKRFPPVACGDFIFSGHGANLTFLCMFGFKFKLWFHPIGYAFSIATIVVGYWSLVACRSHYTVDVILGIMMAMFATEMLWVYSPTSRIICWLEMMPVKKLVYVDPDEDVGFEAIVGDEEAALKRIKDTQAQLLDSWGFSVCPPTDEVPVPHLRKQGDPKRPPVLALHGMTQDKSVFAPFLAAAKIDRTVIVPDLAGHGDRIQDAIESGEVGWTNEERAAEMLQFLDQMGVERCDVYGYSMGGGVAMKMAELGGEKVGDLFLVAPACCLTASAIEETNSGLVRYNFQTVEEAEAFLQLVGFPDEVAKQRAPMTAYLRAGTGVDEHYWGRMWSGTANGLVEVGLSIEEAMMDGLKESCERMKREGRRVVVAQGDSDDVIHADVPRNILDVLGEEDCGVVEMEGMGHAGSRGDPDKYIATAVARHANAFFNN</sequence>
<dbReference type="Pfam" id="PF12697">
    <property type="entry name" value="Abhydrolase_6"/>
    <property type="match status" value="1"/>
</dbReference>
<feature type="transmembrane region" description="Helical" evidence="9">
    <location>
        <begin position="208"/>
        <end position="229"/>
    </location>
</feature>
<keyword evidence="5" id="KW-0746">Sphingolipid metabolism</keyword>
<comment type="subcellular location">
    <subcellularLocation>
        <location evidence="1">Membrane</location>
        <topology evidence="1">Multi-pass membrane protein</topology>
    </subcellularLocation>
</comment>
<dbReference type="EMBL" id="BRYB01001063">
    <property type="protein sequence ID" value="GMI42376.1"/>
    <property type="molecule type" value="Genomic_DNA"/>
</dbReference>
<organism evidence="12 13">
    <name type="scientific">Tetraparma gracilis</name>
    <dbReference type="NCBI Taxonomy" id="2962635"/>
    <lineage>
        <taxon>Eukaryota</taxon>
        <taxon>Sar</taxon>
        <taxon>Stramenopiles</taxon>
        <taxon>Ochrophyta</taxon>
        <taxon>Bolidophyceae</taxon>
        <taxon>Parmales</taxon>
        <taxon>Triparmaceae</taxon>
        <taxon>Tetraparma</taxon>
    </lineage>
</organism>
<keyword evidence="8 9" id="KW-0472">Membrane</keyword>
<evidence type="ECO:0000256" key="3">
    <source>
        <dbReference type="ARBA" id="ARBA00022679"/>
    </source>
</evidence>
<keyword evidence="13" id="KW-1185">Reference proteome</keyword>
<reference evidence="12 13" key="1">
    <citation type="journal article" date="2023" name="Commun. Biol.">
        <title>Genome analysis of Parmales, the sister group of diatoms, reveals the evolutionary specialization of diatoms from phago-mixotrophs to photoautotrophs.</title>
        <authorList>
            <person name="Ban H."/>
            <person name="Sato S."/>
            <person name="Yoshikawa S."/>
            <person name="Yamada K."/>
            <person name="Nakamura Y."/>
            <person name="Ichinomiya M."/>
            <person name="Sato N."/>
            <person name="Blanc-Mathieu R."/>
            <person name="Endo H."/>
            <person name="Kuwata A."/>
            <person name="Ogata H."/>
        </authorList>
    </citation>
    <scope>NUCLEOTIDE SEQUENCE [LARGE SCALE GENOMIC DNA]</scope>
</reference>
<evidence type="ECO:0008006" key="14">
    <source>
        <dbReference type="Google" id="ProtNLM"/>
    </source>
</evidence>
<dbReference type="InterPro" id="IPR025749">
    <property type="entry name" value="Sphingomyelin_synth-like_dom"/>
</dbReference>
<evidence type="ECO:0000256" key="7">
    <source>
        <dbReference type="ARBA" id="ARBA00023098"/>
    </source>
</evidence>
<dbReference type="InterPro" id="IPR000073">
    <property type="entry name" value="AB_hydrolase_1"/>
</dbReference>
<dbReference type="Pfam" id="PF14360">
    <property type="entry name" value="PAP2_C"/>
    <property type="match status" value="1"/>
</dbReference>
<feature type="transmembrane region" description="Helical" evidence="9">
    <location>
        <begin position="129"/>
        <end position="149"/>
    </location>
</feature>
<evidence type="ECO:0000256" key="1">
    <source>
        <dbReference type="ARBA" id="ARBA00004141"/>
    </source>
</evidence>
<gene>
    <name evidence="12" type="ORF">TeGR_g3279</name>
</gene>
<keyword evidence="7" id="KW-0443">Lipid metabolism</keyword>
<feature type="transmembrane region" description="Helical" evidence="9">
    <location>
        <begin position="27"/>
        <end position="52"/>
    </location>
</feature>
<proteinExistence type="inferred from homology"/>
<evidence type="ECO:0000256" key="2">
    <source>
        <dbReference type="ARBA" id="ARBA00005441"/>
    </source>
</evidence>
<feature type="domain" description="AB hydrolase-1" evidence="10">
    <location>
        <begin position="338"/>
        <end position="590"/>
    </location>
</feature>
<dbReference type="PANTHER" id="PTHR21290:SF25">
    <property type="entry name" value="SPHINGOMYELIN SYNTHASE-RELATED PROTEIN 1"/>
    <property type="match status" value="1"/>
</dbReference>
<evidence type="ECO:0000256" key="6">
    <source>
        <dbReference type="ARBA" id="ARBA00022989"/>
    </source>
</evidence>
<dbReference type="PANTHER" id="PTHR21290">
    <property type="entry name" value="SPHINGOMYELIN SYNTHETASE"/>
    <property type="match status" value="1"/>
</dbReference>
<evidence type="ECO:0000256" key="9">
    <source>
        <dbReference type="SAM" id="Phobius"/>
    </source>
</evidence>
<comment type="caution">
    <text evidence="12">The sequence shown here is derived from an EMBL/GenBank/DDBJ whole genome shotgun (WGS) entry which is preliminary data.</text>
</comment>
<dbReference type="InterPro" id="IPR029058">
    <property type="entry name" value="AB_hydrolase_fold"/>
</dbReference>
<dbReference type="Proteomes" id="UP001165060">
    <property type="component" value="Unassembled WGS sequence"/>
</dbReference>
<evidence type="ECO:0000256" key="8">
    <source>
        <dbReference type="ARBA" id="ARBA00023136"/>
    </source>
</evidence>
<keyword evidence="6 9" id="KW-1133">Transmembrane helix</keyword>
<keyword evidence="4 9" id="KW-0812">Transmembrane</keyword>
<protein>
    <recommendedName>
        <fullName evidence="14">Sphingomyelin synthase-like domain-containing protein</fullName>
    </recommendedName>
</protein>
<dbReference type="CDD" id="cd01610">
    <property type="entry name" value="PAP2_like"/>
    <property type="match status" value="1"/>
</dbReference>
<comment type="similarity">
    <text evidence="2">Belongs to the sphingomyelin synthase family.</text>
</comment>
<name>A0ABQ6N7V0_9STRA</name>
<evidence type="ECO:0000256" key="4">
    <source>
        <dbReference type="ARBA" id="ARBA00022692"/>
    </source>
</evidence>
<evidence type="ECO:0000259" key="10">
    <source>
        <dbReference type="Pfam" id="PF12697"/>
    </source>
</evidence>
<evidence type="ECO:0000313" key="13">
    <source>
        <dbReference type="Proteomes" id="UP001165060"/>
    </source>
</evidence>
<evidence type="ECO:0000256" key="5">
    <source>
        <dbReference type="ARBA" id="ARBA00022919"/>
    </source>
</evidence>
<dbReference type="InterPro" id="IPR045221">
    <property type="entry name" value="Sphingomyelin_synth-like"/>
</dbReference>
<accession>A0ABQ6N7V0</accession>
<feature type="transmembrane region" description="Helical" evidence="9">
    <location>
        <begin position="236"/>
        <end position="257"/>
    </location>
</feature>
<feature type="domain" description="Sphingomyelin synthase-like" evidence="11">
    <location>
        <begin position="184"/>
        <end position="249"/>
    </location>
</feature>
<dbReference type="Gene3D" id="3.40.50.1820">
    <property type="entry name" value="alpha/beta hydrolase"/>
    <property type="match status" value="1"/>
</dbReference>
<evidence type="ECO:0000313" key="12">
    <source>
        <dbReference type="EMBL" id="GMI42376.1"/>
    </source>
</evidence>
<evidence type="ECO:0000259" key="11">
    <source>
        <dbReference type="Pfam" id="PF14360"/>
    </source>
</evidence>
<keyword evidence="3" id="KW-0808">Transferase</keyword>